<gene>
    <name evidence="4" type="ORF">B4U80_12019</name>
</gene>
<feature type="domain" description="CCHC-type" evidence="3">
    <location>
        <begin position="285"/>
        <end position="301"/>
    </location>
</feature>
<feature type="coiled-coil region" evidence="1">
    <location>
        <begin position="58"/>
        <end position="113"/>
    </location>
</feature>
<evidence type="ECO:0000256" key="2">
    <source>
        <dbReference type="SAM" id="MobiDB-lite"/>
    </source>
</evidence>
<dbReference type="GO" id="GO:0003676">
    <property type="term" value="F:nucleic acid binding"/>
    <property type="evidence" value="ECO:0007669"/>
    <property type="project" value="InterPro"/>
</dbReference>
<feature type="non-terminal residue" evidence="4">
    <location>
        <position position="1"/>
    </location>
</feature>
<dbReference type="VEuPathDB" id="VectorBase:LDEU011304"/>
<protein>
    <recommendedName>
        <fullName evidence="3">CCHC-type domain-containing protein</fullName>
    </recommendedName>
</protein>
<keyword evidence="5" id="KW-1185">Reference proteome</keyword>
<dbReference type="AlphaFoldDB" id="A0A443RZP2"/>
<evidence type="ECO:0000256" key="1">
    <source>
        <dbReference type="SAM" id="Coils"/>
    </source>
</evidence>
<proteinExistence type="predicted"/>
<evidence type="ECO:0000313" key="5">
    <source>
        <dbReference type="Proteomes" id="UP000288716"/>
    </source>
</evidence>
<name>A0A443RZP2_9ACAR</name>
<feature type="region of interest" description="Disordered" evidence="2">
    <location>
        <begin position="240"/>
        <end position="259"/>
    </location>
</feature>
<evidence type="ECO:0000313" key="4">
    <source>
        <dbReference type="EMBL" id="RWS20736.1"/>
    </source>
</evidence>
<reference evidence="4 5" key="1">
    <citation type="journal article" date="2018" name="Gigascience">
        <title>Genomes of trombidid mites reveal novel predicted allergens and laterally-transferred genes associated with secondary metabolism.</title>
        <authorList>
            <person name="Dong X."/>
            <person name="Chaisiri K."/>
            <person name="Xia D."/>
            <person name="Armstrong S.D."/>
            <person name="Fang Y."/>
            <person name="Donnelly M.J."/>
            <person name="Kadowaki T."/>
            <person name="McGarry J.W."/>
            <person name="Darby A.C."/>
            <person name="Makepeace B.L."/>
        </authorList>
    </citation>
    <scope>NUCLEOTIDE SEQUENCE [LARGE SCALE GENOMIC DNA]</scope>
    <source>
        <strain evidence="4">UoL-UT</strain>
    </source>
</reference>
<dbReference type="SMART" id="SM00343">
    <property type="entry name" value="ZnF_C2HC"/>
    <property type="match status" value="2"/>
</dbReference>
<evidence type="ECO:0000259" key="3">
    <source>
        <dbReference type="SMART" id="SM00343"/>
    </source>
</evidence>
<accession>A0A443RZP2</accession>
<sequence length="360" mass="42804">KDGMNRAMEKLFDKFRFDLRIFRGQEYLFFALDNLMVEIEKQLISIKEEFQLNLGLNNDECEVKVEKYMRESSELREVIKKLQSDVDVHKESAEFAKEELSRVKSLIKEANNKRCDVQVQTEEMVNIKTYVCQERSKDINDDDITSNSKNELNKLSHSITLYNVVEERSHIQCKKIKTIRCFVCDKLGHSSWNCWNRKRESVWIKYNKRKYNVRTDSGFSSSDAAENSWQERSNSANCQNWRSTFPQQSNKTNKEKNQYSSWRDSSQWYRENRTRNEDWKLRNYGCFTGGSQGHVRRQCFRSRTWHQQKDKSHEDLERSITKLTKVVGTFSRNLSLLLPKLELQHRILPETDVEFKKGGV</sequence>
<dbReference type="EMBL" id="NCKV01015756">
    <property type="protein sequence ID" value="RWS20736.1"/>
    <property type="molecule type" value="Genomic_DNA"/>
</dbReference>
<dbReference type="GO" id="GO:0008270">
    <property type="term" value="F:zinc ion binding"/>
    <property type="evidence" value="ECO:0007669"/>
    <property type="project" value="InterPro"/>
</dbReference>
<feature type="domain" description="CCHC-type" evidence="3">
    <location>
        <begin position="180"/>
        <end position="196"/>
    </location>
</feature>
<organism evidence="4 5">
    <name type="scientific">Leptotrombidium deliense</name>
    <dbReference type="NCBI Taxonomy" id="299467"/>
    <lineage>
        <taxon>Eukaryota</taxon>
        <taxon>Metazoa</taxon>
        <taxon>Ecdysozoa</taxon>
        <taxon>Arthropoda</taxon>
        <taxon>Chelicerata</taxon>
        <taxon>Arachnida</taxon>
        <taxon>Acari</taxon>
        <taxon>Acariformes</taxon>
        <taxon>Trombidiformes</taxon>
        <taxon>Prostigmata</taxon>
        <taxon>Anystina</taxon>
        <taxon>Parasitengona</taxon>
        <taxon>Trombiculoidea</taxon>
        <taxon>Trombiculidae</taxon>
        <taxon>Leptotrombidium</taxon>
    </lineage>
</organism>
<feature type="compositionally biased region" description="Polar residues" evidence="2">
    <location>
        <begin position="240"/>
        <end position="251"/>
    </location>
</feature>
<keyword evidence="1" id="KW-0175">Coiled coil</keyword>
<dbReference type="InterPro" id="IPR001878">
    <property type="entry name" value="Znf_CCHC"/>
</dbReference>
<dbReference type="Proteomes" id="UP000288716">
    <property type="component" value="Unassembled WGS sequence"/>
</dbReference>
<comment type="caution">
    <text evidence="4">The sequence shown here is derived from an EMBL/GenBank/DDBJ whole genome shotgun (WGS) entry which is preliminary data.</text>
</comment>